<evidence type="ECO:0000313" key="3">
    <source>
        <dbReference type="Proteomes" id="UP001162483"/>
    </source>
</evidence>
<sequence length="44" mass="5150">MLSLVFFFLERVHVIRTGPISAVQTEVRGFCIFLEQKENCSYKL</sequence>
<protein>
    <submittedName>
        <fullName evidence="2">Uncharacterized protein</fullName>
    </submittedName>
</protein>
<comment type="caution">
    <text evidence="2">The sequence shown here is derived from an EMBL/GenBank/DDBJ whole genome shotgun (WGS) entry which is preliminary data.</text>
</comment>
<reference evidence="2" key="1">
    <citation type="submission" date="2023-05" db="EMBL/GenBank/DDBJ databases">
        <authorList>
            <person name="Stuckert A."/>
        </authorList>
    </citation>
    <scope>NUCLEOTIDE SEQUENCE</scope>
</reference>
<evidence type="ECO:0000256" key="1">
    <source>
        <dbReference type="SAM" id="SignalP"/>
    </source>
</evidence>
<dbReference type="Proteomes" id="UP001162483">
    <property type="component" value="Unassembled WGS sequence"/>
</dbReference>
<gene>
    <name evidence="2" type="ORF">SPARVUS_LOCUS13113903</name>
</gene>
<feature type="signal peptide" evidence="1">
    <location>
        <begin position="1"/>
        <end position="17"/>
    </location>
</feature>
<name>A0ABN9G0T6_9NEOB</name>
<keyword evidence="3" id="KW-1185">Reference proteome</keyword>
<organism evidence="2 3">
    <name type="scientific">Staurois parvus</name>
    <dbReference type="NCBI Taxonomy" id="386267"/>
    <lineage>
        <taxon>Eukaryota</taxon>
        <taxon>Metazoa</taxon>
        <taxon>Chordata</taxon>
        <taxon>Craniata</taxon>
        <taxon>Vertebrata</taxon>
        <taxon>Euteleostomi</taxon>
        <taxon>Amphibia</taxon>
        <taxon>Batrachia</taxon>
        <taxon>Anura</taxon>
        <taxon>Neobatrachia</taxon>
        <taxon>Ranoidea</taxon>
        <taxon>Ranidae</taxon>
        <taxon>Staurois</taxon>
    </lineage>
</organism>
<proteinExistence type="predicted"/>
<keyword evidence="1" id="KW-0732">Signal</keyword>
<feature type="chain" id="PRO_5045118479" evidence="1">
    <location>
        <begin position="18"/>
        <end position="44"/>
    </location>
</feature>
<accession>A0ABN9G0T6</accession>
<evidence type="ECO:0000313" key="2">
    <source>
        <dbReference type="EMBL" id="CAI9602303.1"/>
    </source>
</evidence>
<dbReference type="EMBL" id="CATNWA010017670">
    <property type="protein sequence ID" value="CAI9602303.1"/>
    <property type="molecule type" value="Genomic_DNA"/>
</dbReference>